<dbReference type="AlphaFoldDB" id="A0AAV4B9U5"/>
<dbReference type="EMBL" id="BLXT01004656">
    <property type="protein sequence ID" value="GFO16295.1"/>
    <property type="molecule type" value="Genomic_DNA"/>
</dbReference>
<reference evidence="1 2" key="1">
    <citation type="journal article" date="2021" name="Elife">
        <title>Chloroplast acquisition without the gene transfer in kleptoplastic sea slugs, Plakobranchus ocellatus.</title>
        <authorList>
            <person name="Maeda T."/>
            <person name="Takahashi S."/>
            <person name="Yoshida T."/>
            <person name="Shimamura S."/>
            <person name="Takaki Y."/>
            <person name="Nagai Y."/>
            <person name="Toyoda A."/>
            <person name="Suzuki Y."/>
            <person name="Arimoto A."/>
            <person name="Ishii H."/>
            <person name="Satoh N."/>
            <person name="Nishiyama T."/>
            <person name="Hasebe M."/>
            <person name="Maruyama T."/>
            <person name="Minagawa J."/>
            <person name="Obokata J."/>
            <person name="Shigenobu S."/>
        </authorList>
    </citation>
    <scope>NUCLEOTIDE SEQUENCE [LARGE SCALE GENOMIC DNA]</scope>
</reference>
<name>A0AAV4B9U5_9GAST</name>
<sequence>MVLVNVREFMDLMELICSITIPVSLTTTYSSLPRVTCDLIFFLTFNATCNYVCATYLVAPRNPGVFTVASSVPSQFKTRSHLTIQNKDRNSLTEDQEIIKRWKEYCSQLFNHGGTGKPEVLNVPPVSNTENHHILRTKVVEEVTDWGMAHTMDTITYHHSS</sequence>
<evidence type="ECO:0000313" key="1">
    <source>
        <dbReference type="EMBL" id="GFO16295.1"/>
    </source>
</evidence>
<comment type="caution">
    <text evidence="1">The sequence shown here is derived from an EMBL/GenBank/DDBJ whole genome shotgun (WGS) entry which is preliminary data.</text>
</comment>
<evidence type="ECO:0000313" key="2">
    <source>
        <dbReference type="Proteomes" id="UP000735302"/>
    </source>
</evidence>
<proteinExistence type="predicted"/>
<gene>
    <name evidence="1" type="ORF">PoB_004280000</name>
</gene>
<dbReference type="Proteomes" id="UP000735302">
    <property type="component" value="Unassembled WGS sequence"/>
</dbReference>
<organism evidence="1 2">
    <name type="scientific">Plakobranchus ocellatus</name>
    <dbReference type="NCBI Taxonomy" id="259542"/>
    <lineage>
        <taxon>Eukaryota</taxon>
        <taxon>Metazoa</taxon>
        <taxon>Spiralia</taxon>
        <taxon>Lophotrochozoa</taxon>
        <taxon>Mollusca</taxon>
        <taxon>Gastropoda</taxon>
        <taxon>Heterobranchia</taxon>
        <taxon>Euthyneura</taxon>
        <taxon>Panpulmonata</taxon>
        <taxon>Sacoglossa</taxon>
        <taxon>Placobranchoidea</taxon>
        <taxon>Plakobranchidae</taxon>
        <taxon>Plakobranchus</taxon>
    </lineage>
</organism>
<keyword evidence="2" id="KW-1185">Reference proteome</keyword>
<accession>A0AAV4B9U5</accession>
<protein>
    <submittedName>
        <fullName evidence="1">Uncharacterized protein</fullName>
    </submittedName>
</protein>